<dbReference type="Gene3D" id="1.25.40.10">
    <property type="entry name" value="Tetratricopeptide repeat domain"/>
    <property type="match status" value="2"/>
</dbReference>
<name>A0A2J6TBX1_9HELO</name>
<gene>
    <name evidence="2" type="ORF">K444DRAFT_394649</name>
</gene>
<protein>
    <recommendedName>
        <fullName evidence="4">Kinesin light chain</fullName>
    </recommendedName>
</protein>
<dbReference type="InterPro" id="IPR011990">
    <property type="entry name" value="TPR-like_helical_dom_sf"/>
</dbReference>
<dbReference type="Pfam" id="PF13374">
    <property type="entry name" value="TPR_10"/>
    <property type="match status" value="1"/>
</dbReference>
<sequence length="465" mass="53340">MRFFDSGNVAWSNVGEAHVRDEANNVKVAYEMEIEDLENTLGSSCELVMLLKQRLAGIITQLGELDQAGRLYLEIEKGIAERKDTSPDMPQAYFANKFMEENSRQYELDKAKKENNRRLLNSRGELAASYRSRGYWIKANWLERDILDKKKDLLGNKHLETIETMESLAMTLVKQKRWREAESLELVVLETRRSQQGPDHPRTLRSEKNLAAIYGCVQTCREVEREVVIPAGARTAAIPSKKKVTAAERGQRRWKMAEELLGCVLKRGSRVLQRNDPDMADARAVLAAVYHRQRRWDEAAQLENEVLELRTSQLDGDHPDILASLGNLALLLKMQGPDCAKLAEAEAKERHVLEARRRVLGPLHRDTLMALANLAATCNMRCGEEEEDRAAEVSKLRAELQKLTREARRARKDEWKQRRKNERRQERRQKLKQNLERIWPGTVVSAAESQAKAEVDAWYKTTFGA</sequence>
<dbReference type="EMBL" id="KZ613790">
    <property type="protein sequence ID" value="PMD60524.1"/>
    <property type="molecule type" value="Genomic_DNA"/>
</dbReference>
<dbReference type="Proteomes" id="UP000235371">
    <property type="component" value="Unassembled WGS sequence"/>
</dbReference>
<evidence type="ECO:0000256" key="1">
    <source>
        <dbReference type="SAM" id="MobiDB-lite"/>
    </source>
</evidence>
<dbReference type="InterPro" id="IPR053137">
    <property type="entry name" value="NLR-like"/>
</dbReference>
<accession>A0A2J6TBX1</accession>
<feature type="region of interest" description="Disordered" evidence="1">
    <location>
        <begin position="407"/>
        <end position="429"/>
    </location>
</feature>
<proteinExistence type="predicted"/>
<feature type="compositionally biased region" description="Basic residues" evidence="1">
    <location>
        <begin position="417"/>
        <end position="429"/>
    </location>
</feature>
<dbReference type="RefSeq" id="XP_024737428.1">
    <property type="nucleotide sequence ID" value="XM_024872476.1"/>
</dbReference>
<dbReference type="GeneID" id="36580557"/>
<dbReference type="SUPFAM" id="SSF48452">
    <property type="entry name" value="TPR-like"/>
    <property type="match status" value="1"/>
</dbReference>
<reference evidence="2 3" key="1">
    <citation type="submission" date="2016-04" db="EMBL/GenBank/DDBJ databases">
        <title>A degradative enzymes factory behind the ericoid mycorrhizal symbiosis.</title>
        <authorList>
            <consortium name="DOE Joint Genome Institute"/>
            <person name="Martino E."/>
            <person name="Morin E."/>
            <person name="Grelet G."/>
            <person name="Kuo A."/>
            <person name="Kohler A."/>
            <person name="Daghino S."/>
            <person name="Barry K."/>
            <person name="Choi C."/>
            <person name="Cichocki N."/>
            <person name="Clum A."/>
            <person name="Copeland A."/>
            <person name="Hainaut M."/>
            <person name="Haridas S."/>
            <person name="Labutti K."/>
            <person name="Lindquist E."/>
            <person name="Lipzen A."/>
            <person name="Khouja H.-R."/>
            <person name="Murat C."/>
            <person name="Ohm R."/>
            <person name="Olson A."/>
            <person name="Spatafora J."/>
            <person name="Veneault-Fourrey C."/>
            <person name="Henrissat B."/>
            <person name="Grigoriev I."/>
            <person name="Martin F."/>
            <person name="Perotto S."/>
        </authorList>
    </citation>
    <scope>NUCLEOTIDE SEQUENCE [LARGE SCALE GENOMIC DNA]</scope>
    <source>
        <strain evidence="2 3">E</strain>
    </source>
</reference>
<dbReference type="OrthoDB" id="3034142at2759"/>
<dbReference type="STRING" id="1095630.A0A2J6TBX1"/>
<evidence type="ECO:0000313" key="3">
    <source>
        <dbReference type="Proteomes" id="UP000235371"/>
    </source>
</evidence>
<evidence type="ECO:0000313" key="2">
    <source>
        <dbReference type="EMBL" id="PMD60524.1"/>
    </source>
</evidence>
<dbReference type="PANTHER" id="PTHR46082:SF11">
    <property type="entry name" value="AAA+ ATPASE DOMAIN-CONTAINING PROTEIN-RELATED"/>
    <property type="match status" value="1"/>
</dbReference>
<dbReference type="Pfam" id="PF13424">
    <property type="entry name" value="TPR_12"/>
    <property type="match status" value="1"/>
</dbReference>
<keyword evidence="3" id="KW-1185">Reference proteome</keyword>
<feature type="compositionally biased region" description="Basic and acidic residues" evidence="1">
    <location>
        <begin position="407"/>
        <end position="416"/>
    </location>
</feature>
<dbReference type="InParanoid" id="A0A2J6TBX1"/>
<dbReference type="AlphaFoldDB" id="A0A2J6TBX1"/>
<organism evidence="2 3">
    <name type="scientific">Hyaloscypha bicolor E</name>
    <dbReference type="NCBI Taxonomy" id="1095630"/>
    <lineage>
        <taxon>Eukaryota</taxon>
        <taxon>Fungi</taxon>
        <taxon>Dikarya</taxon>
        <taxon>Ascomycota</taxon>
        <taxon>Pezizomycotina</taxon>
        <taxon>Leotiomycetes</taxon>
        <taxon>Helotiales</taxon>
        <taxon>Hyaloscyphaceae</taxon>
        <taxon>Hyaloscypha</taxon>
        <taxon>Hyaloscypha bicolor</taxon>
    </lineage>
</organism>
<evidence type="ECO:0008006" key="4">
    <source>
        <dbReference type="Google" id="ProtNLM"/>
    </source>
</evidence>
<dbReference type="PANTHER" id="PTHR46082">
    <property type="entry name" value="ATP/GTP-BINDING PROTEIN-RELATED"/>
    <property type="match status" value="1"/>
</dbReference>